<protein>
    <recommendedName>
        <fullName evidence="3">DUF948 domain-containing protein</fullName>
    </recommendedName>
</protein>
<dbReference type="EMBL" id="BLAB01000001">
    <property type="protein sequence ID" value="GER94185.1"/>
    <property type="molecule type" value="Genomic_DNA"/>
</dbReference>
<dbReference type="Gene3D" id="1.10.287.950">
    <property type="entry name" value="Methyl-accepting chemotaxis protein"/>
    <property type="match status" value="1"/>
</dbReference>
<dbReference type="PANTHER" id="PTHR40070">
    <property type="entry name" value="UPF0478 PROTEIN YTXG"/>
    <property type="match status" value="1"/>
</dbReference>
<dbReference type="PANTHER" id="PTHR40070:SF1">
    <property type="entry name" value="UPF0478 PROTEIN YTXG"/>
    <property type="match status" value="1"/>
</dbReference>
<gene>
    <name evidence="2" type="ORF">A45J_1944</name>
</gene>
<evidence type="ECO:0000256" key="1">
    <source>
        <dbReference type="SAM" id="Phobius"/>
    </source>
</evidence>
<dbReference type="SUPFAM" id="SSF58104">
    <property type="entry name" value="Methyl-accepting chemotaxis protein (MCP) signaling domain"/>
    <property type="match status" value="1"/>
</dbReference>
<reference evidence="2" key="1">
    <citation type="submission" date="2019-10" db="EMBL/GenBank/DDBJ databases">
        <title>Metagenomic sequencing of thiosulfate-disproportionating enrichment culture.</title>
        <authorList>
            <person name="Umezawa K."/>
            <person name="Kojima H."/>
            <person name="Fukui M."/>
        </authorList>
    </citation>
    <scope>NUCLEOTIDE SEQUENCE</scope>
    <source>
        <strain evidence="2">45J</strain>
    </source>
</reference>
<dbReference type="InterPro" id="IPR009293">
    <property type="entry name" value="UPF0478"/>
</dbReference>
<dbReference type="AlphaFoldDB" id="A0A5J4L1T8"/>
<sequence>MNSQSWIIILSVGFFIMAFGFIAAIVFLIYASLEIRRAAQAFREFLKNTEEKINPVMEETEQTLKSLKKVSDDVGTVTENARNFSSALYEIVNNIRAISNVVHDVREGVSLRVLGLRAAIKTALEVLIKNLRS</sequence>
<name>A0A5J4L1T8_9ZZZZ</name>
<evidence type="ECO:0008006" key="3">
    <source>
        <dbReference type="Google" id="ProtNLM"/>
    </source>
</evidence>
<dbReference type="Pfam" id="PF06103">
    <property type="entry name" value="DUF948"/>
    <property type="match status" value="1"/>
</dbReference>
<keyword evidence="1" id="KW-0812">Transmembrane</keyword>
<feature type="transmembrane region" description="Helical" evidence="1">
    <location>
        <begin position="6"/>
        <end position="33"/>
    </location>
</feature>
<evidence type="ECO:0000313" key="2">
    <source>
        <dbReference type="EMBL" id="GER94185.1"/>
    </source>
</evidence>
<keyword evidence="1" id="KW-1133">Transmembrane helix</keyword>
<proteinExistence type="predicted"/>
<organism evidence="2">
    <name type="scientific">hot springs metagenome</name>
    <dbReference type="NCBI Taxonomy" id="433727"/>
    <lineage>
        <taxon>unclassified sequences</taxon>
        <taxon>metagenomes</taxon>
        <taxon>ecological metagenomes</taxon>
    </lineage>
</organism>
<comment type="caution">
    <text evidence="2">The sequence shown here is derived from an EMBL/GenBank/DDBJ whole genome shotgun (WGS) entry which is preliminary data.</text>
</comment>
<keyword evidence="1" id="KW-0472">Membrane</keyword>
<accession>A0A5J4L1T8</accession>